<keyword evidence="3" id="KW-1185">Reference proteome</keyword>
<feature type="region of interest" description="Disordered" evidence="1">
    <location>
        <begin position="38"/>
        <end position="294"/>
    </location>
</feature>
<evidence type="ECO:0000313" key="2">
    <source>
        <dbReference type="EMBL" id="KAG2649872.1"/>
    </source>
</evidence>
<feature type="compositionally biased region" description="Low complexity" evidence="1">
    <location>
        <begin position="193"/>
        <end position="204"/>
    </location>
</feature>
<organism evidence="2 3">
    <name type="scientific">Panicum virgatum</name>
    <name type="common">Blackwell switchgrass</name>
    <dbReference type="NCBI Taxonomy" id="38727"/>
    <lineage>
        <taxon>Eukaryota</taxon>
        <taxon>Viridiplantae</taxon>
        <taxon>Streptophyta</taxon>
        <taxon>Embryophyta</taxon>
        <taxon>Tracheophyta</taxon>
        <taxon>Spermatophyta</taxon>
        <taxon>Magnoliopsida</taxon>
        <taxon>Liliopsida</taxon>
        <taxon>Poales</taxon>
        <taxon>Poaceae</taxon>
        <taxon>PACMAD clade</taxon>
        <taxon>Panicoideae</taxon>
        <taxon>Panicodae</taxon>
        <taxon>Paniceae</taxon>
        <taxon>Panicinae</taxon>
        <taxon>Panicum</taxon>
        <taxon>Panicum sect. Hiantes</taxon>
    </lineage>
</organism>
<dbReference type="Proteomes" id="UP000823388">
    <property type="component" value="Chromosome 1N"/>
</dbReference>
<protein>
    <submittedName>
        <fullName evidence="2">Uncharacterized protein</fullName>
    </submittedName>
</protein>
<comment type="caution">
    <text evidence="2">The sequence shown here is derived from an EMBL/GenBank/DDBJ whole genome shotgun (WGS) entry which is preliminary data.</text>
</comment>
<accession>A0A8T0WLJ3</accession>
<reference evidence="2" key="1">
    <citation type="submission" date="2020-05" db="EMBL/GenBank/DDBJ databases">
        <title>WGS assembly of Panicum virgatum.</title>
        <authorList>
            <person name="Lovell J.T."/>
            <person name="Jenkins J."/>
            <person name="Shu S."/>
            <person name="Juenger T.E."/>
            <person name="Schmutz J."/>
        </authorList>
    </citation>
    <scope>NUCLEOTIDE SEQUENCE</scope>
    <source>
        <strain evidence="2">AP13</strain>
    </source>
</reference>
<dbReference type="AlphaFoldDB" id="A0A8T0WLJ3"/>
<name>A0A8T0WLJ3_PANVG</name>
<sequence length="350" mass="35983">MRPLQRLTVLNHAYYAASAVEQSLVLCMLGRAPCMPAAAGPEAGSRWPAADTRAEPAPTPRQPEGEGGADPRNARRGARASTHAAQGRAASPPPPPQTGAARSGPSHPRSGESEAGSCEGEPGASPGGRRRTPSSKSRFGGRGKKAREEESVGAWPPALHRVAQQPHRDAPVPAPRLAPSRAVQPRLRCFPVSAASGRAASPASTTPGRFAPLAGEATRAAAVTSSDPPPAPAGLAPLSPHPPCRDALPRATAIASSDPPPAPAGERGGGGRVRGKRARKKDQVKREKKVTGNRTAAGCVMSRARGGGAGGGGGVEALKPANPYRHRWMALKPPGLRSEPSIFIDADFWG</sequence>
<dbReference type="EMBL" id="CM029038">
    <property type="protein sequence ID" value="KAG2649872.1"/>
    <property type="molecule type" value="Genomic_DNA"/>
</dbReference>
<proteinExistence type="predicted"/>
<feature type="compositionally biased region" description="Basic residues" evidence="1">
    <location>
        <begin position="273"/>
        <end position="288"/>
    </location>
</feature>
<feature type="compositionally biased region" description="Basic residues" evidence="1">
    <location>
        <begin position="128"/>
        <end position="145"/>
    </location>
</feature>
<evidence type="ECO:0000313" key="3">
    <source>
        <dbReference type="Proteomes" id="UP000823388"/>
    </source>
</evidence>
<gene>
    <name evidence="2" type="ORF">PVAP13_1NG136338</name>
</gene>
<evidence type="ECO:0000256" key="1">
    <source>
        <dbReference type="SAM" id="MobiDB-lite"/>
    </source>
</evidence>
<feature type="compositionally biased region" description="Low complexity" evidence="1">
    <location>
        <begin position="113"/>
        <end position="124"/>
    </location>
</feature>